<evidence type="ECO:0000313" key="2">
    <source>
        <dbReference type="EMBL" id="EPS61466.1"/>
    </source>
</evidence>
<feature type="repeat" description="ANK" evidence="1">
    <location>
        <begin position="74"/>
        <end position="106"/>
    </location>
</feature>
<feature type="non-terminal residue" evidence="2">
    <location>
        <position position="106"/>
    </location>
</feature>
<dbReference type="AlphaFoldDB" id="S8CAS0"/>
<keyword evidence="3" id="KW-1185">Reference proteome</keyword>
<dbReference type="PANTHER" id="PTHR43392">
    <property type="entry name" value="AAA-TYPE ATPASE FAMILY PROTEIN / ANKYRIN REPEAT FAMILY PROTEIN"/>
    <property type="match status" value="1"/>
</dbReference>
<proteinExistence type="predicted"/>
<keyword evidence="1" id="KW-0040">ANK repeat</keyword>
<reference evidence="2 3" key="1">
    <citation type="journal article" date="2013" name="BMC Genomics">
        <title>The miniature genome of a carnivorous plant Genlisea aurea contains a low number of genes and short non-coding sequences.</title>
        <authorList>
            <person name="Leushkin E.V."/>
            <person name="Sutormin R.A."/>
            <person name="Nabieva E.R."/>
            <person name="Penin A.A."/>
            <person name="Kondrashov A.S."/>
            <person name="Logacheva M.D."/>
        </authorList>
    </citation>
    <scope>NUCLEOTIDE SEQUENCE [LARGE SCALE GENOMIC DNA]</scope>
</reference>
<dbReference type="PROSITE" id="PS50297">
    <property type="entry name" value="ANK_REP_REGION"/>
    <property type="match status" value="2"/>
</dbReference>
<evidence type="ECO:0000256" key="1">
    <source>
        <dbReference type="PROSITE-ProRule" id="PRU00023"/>
    </source>
</evidence>
<dbReference type="Pfam" id="PF12796">
    <property type="entry name" value="Ank_2"/>
    <property type="match status" value="1"/>
</dbReference>
<dbReference type="Gene3D" id="1.25.40.20">
    <property type="entry name" value="Ankyrin repeat-containing domain"/>
    <property type="match status" value="2"/>
</dbReference>
<dbReference type="PROSITE" id="PS50088">
    <property type="entry name" value="ANK_REPEAT"/>
    <property type="match status" value="2"/>
</dbReference>
<dbReference type="InterPro" id="IPR036770">
    <property type="entry name" value="Ankyrin_rpt-contain_sf"/>
</dbReference>
<dbReference type="InterPro" id="IPR002110">
    <property type="entry name" value="Ankyrin_rpt"/>
</dbReference>
<comment type="caution">
    <text evidence="2">The sequence shown here is derived from an EMBL/GenBank/DDBJ whole genome shotgun (WGS) entry which is preliminary data.</text>
</comment>
<dbReference type="SMART" id="SM00248">
    <property type="entry name" value="ANK"/>
    <property type="match status" value="2"/>
</dbReference>
<gene>
    <name evidence="2" type="ORF">M569_13334</name>
</gene>
<dbReference type="EMBL" id="AUSU01006827">
    <property type="protein sequence ID" value="EPS61466.1"/>
    <property type="molecule type" value="Genomic_DNA"/>
</dbReference>
<accession>S8CAS0</accession>
<dbReference type="InterPro" id="IPR050773">
    <property type="entry name" value="CbxX/CfxQ_RuBisCO_ESX"/>
</dbReference>
<feature type="repeat" description="ANK" evidence="1">
    <location>
        <begin position="37"/>
        <end position="59"/>
    </location>
</feature>
<dbReference type="SUPFAM" id="SSF48403">
    <property type="entry name" value="Ankyrin repeat"/>
    <property type="match status" value="1"/>
</dbReference>
<dbReference type="GO" id="GO:0016887">
    <property type="term" value="F:ATP hydrolysis activity"/>
    <property type="evidence" value="ECO:0007669"/>
    <property type="project" value="TreeGrafter"/>
</dbReference>
<dbReference type="PANTHER" id="PTHR43392:SF2">
    <property type="entry name" value="AAA-TYPE ATPASE FAMILY PROTEIN _ ANKYRIN REPEAT FAMILY PROTEIN"/>
    <property type="match status" value="1"/>
</dbReference>
<name>S8CAS0_9LAMI</name>
<dbReference type="Proteomes" id="UP000015453">
    <property type="component" value="Unassembled WGS sequence"/>
</dbReference>
<organism evidence="2 3">
    <name type="scientific">Genlisea aurea</name>
    <dbReference type="NCBI Taxonomy" id="192259"/>
    <lineage>
        <taxon>Eukaryota</taxon>
        <taxon>Viridiplantae</taxon>
        <taxon>Streptophyta</taxon>
        <taxon>Embryophyta</taxon>
        <taxon>Tracheophyta</taxon>
        <taxon>Spermatophyta</taxon>
        <taxon>Magnoliopsida</taxon>
        <taxon>eudicotyledons</taxon>
        <taxon>Gunneridae</taxon>
        <taxon>Pentapetalae</taxon>
        <taxon>asterids</taxon>
        <taxon>lamiids</taxon>
        <taxon>Lamiales</taxon>
        <taxon>Lentibulariaceae</taxon>
        <taxon>Genlisea</taxon>
    </lineage>
</organism>
<evidence type="ECO:0000313" key="3">
    <source>
        <dbReference type="Proteomes" id="UP000015453"/>
    </source>
</evidence>
<dbReference type="OrthoDB" id="1748425at2759"/>
<dbReference type="PRINTS" id="PR01415">
    <property type="entry name" value="ANKYRIN"/>
</dbReference>
<sequence>SVKQPTIHGCAQFGDLCAVQKLLRNSPHILNERNPVMGQTPLHVSSGYNRYEIVKFLLDWKGAEKVELEAKNMYGETPLHMAAKNGCNEAAKLLLAHGASVEAKAN</sequence>
<protein>
    <submittedName>
        <fullName evidence="2">Uncharacterized protein</fullName>
    </submittedName>
</protein>
<feature type="non-terminal residue" evidence="2">
    <location>
        <position position="1"/>
    </location>
</feature>